<gene>
    <name evidence="1" type="ORF">FY036_19475</name>
</gene>
<dbReference type="OrthoDB" id="8084719at2"/>
<dbReference type="Proteomes" id="UP000323258">
    <property type="component" value="Unassembled WGS sequence"/>
</dbReference>
<reference evidence="1 2" key="2">
    <citation type="submission" date="2019-09" db="EMBL/GenBank/DDBJ databases">
        <title>Mesorhizobium sp. MaA-C15 isolated from Microcystis aeruginosa.</title>
        <authorList>
            <person name="Jeong S.E."/>
            <person name="Jin H.M."/>
            <person name="Jeon C.O."/>
        </authorList>
    </citation>
    <scope>NUCLEOTIDE SEQUENCE [LARGE SCALE GENOMIC DNA]</scope>
    <source>
        <strain evidence="1 2">MaA-C15</strain>
    </source>
</reference>
<evidence type="ECO:0000313" key="2">
    <source>
        <dbReference type="Proteomes" id="UP000323258"/>
    </source>
</evidence>
<reference evidence="1 2" key="1">
    <citation type="submission" date="2019-08" db="EMBL/GenBank/DDBJ databases">
        <authorList>
            <person name="Seo Y.L."/>
        </authorList>
    </citation>
    <scope>NUCLEOTIDE SEQUENCE [LARGE SCALE GENOMIC DNA]</scope>
    <source>
        <strain evidence="1 2">MaA-C15</strain>
    </source>
</reference>
<evidence type="ECO:0000313" key="1">
    <source>
        <dbReference type="EMBL" id="TYR30074.1"/>
    </source>
</evidence>
<dbReference type="RefSeq" id="WP_148916432.1">
    <property type="nucleotide sequence ID" value="NZ_VSZS01000067.1"/>
</dbReference>
<proteinExistence type="predicted"/>
<keyword evidence="2" id="KW-1185">Reference proteome</keyword>
<dbReference type="GO" id="GO:0016020">
    <property type="term" value="C:membrane"/>
    <property type="evidence" value="ECO:0007669"/>
    <property type="project" value="InterPro"/>
</dbReference>
<comment type="caution">
    <text evidence="1">The sequence shown here is derived from an EMBL/GenBank/DDBJ whole genome shotgun (WGS) entry which is preliminary data.</text>
</comment>
<dbReference type="PANTHER" id="PTHR38831:SF2">
    <property type="entry name" value="TYPE II SECRETION SYSTEM PROTEIN K"/>
    <property type="match status" value="1"/>
</dbReference>
<accession>A0A5D4GPK3</accession>
<name>A0A5D4GPK3_9HYPH</name>
<dbReference type="GO" id="GO:0009306">
    <property type="term" value="P:protein secretion"/>
    <property type="evidence" value="ECO:0007669"/>
    <property type="project" value="InterPro"/>
</dbReference>
<sequence>MPQTAGFVSGRRSRRGAILVGVLWVTILLSALAVALRVHMSSIAQSVRITEDKAAASALADAGLAVAAARIHGAPIEGPQRLGYTLDESVELPAGRVDVSLRNEVLRVDLNRAEPPLIEGALIAAGAAPNQADRLAQNLVEMREKADGSPFGVLQTIDELVTVPDMAPALALRAARFATVSSGLETLPLDAVDDELLRAIPGLPRSLLQAIAGWRAGHVPRAQLDQLLAESGLHTSERSLVWRASVSVSLTSGHSEAYEVLMLVREGDEAAYRVLDWRRPSDEVN</sequence>
<organism evidence="1 2">
    <name type="scientific">Neoaquamicrobium microcysteis</name>
    <dbReference type="NCBI Taxonomy" id="2682781"/>
    <lineage>
        <taxon>Bacteria</taxon>
        <taxon>Pseudomonadati</taxon>
        <taxon>Pseudomonadota</taxon>
        <taxon>Alphaproteobacteria</taxon>
        <taxon>Hyphomicrobiales</taxon>
        <taxon>Phyllobacteriaceae</taxon>
        <taxon>Neoaquamicrobium</taxon>
    </lineage>
</organism>
<dbReference type="PANTHER" id="PTHR38831">
    <property type="entry name" value="TYPE II SECRETION SYSTEM PROTEIN K"/>
    <property type="match status" value="1"/>
</dbReference>
<dbReference type="EMBL" id="VSZS01000067">
    <property type="protein sequence ID" value="TYR30074.1"/>
    <property type="molecule type" value="Genomic_DNA"/>
</dbReference>
<protein>
    <recommendedName>
        <fullName evidence="3">General secretion pathway protein GspK</fullName>
    </recommendedName>
</protein>
<evidence type="ECO:0008006" key="3">
    <source>
        <dbReference type="Google" id="ProtNLM"/>
    </source>
</evidence>
<dbReference type="InterPro" id="IPR005628">
    <property type="entry name" value="GspK"/>
</dbReference>
<dbReference type="AlphaFoldDB" id="A0A5D4GPK3"/>